<evidence type="ECO:0000313" key="2">
    <source>
        <dbReference type="Proteomes" id="UP001597114"/>
    </source>
</evidence>
<dbReference type="EMBL" id="JBHUCO010000047">
    <property type="protein sequence ID" value="MFD1522647.1"/>
    <property type="molecule type" value="Genomic_DNA"/>
</dbReference>
<accession>A0ABW4F6X1</accession>
<name>A0ABW4F6X1_9PSEU</name>
<dbReference type="RefSeq" id="WP_344728107.1">
    <property type="nucleotide sequence ID" value="NZ_BAAAUS010000049.1"/>
</dbReference>
<sequence>MTKDRGWADGPSKEGRLTAVLGDHLVSEVQPDRAAACERLDPEGPVGRR</sequence>
<dbReference type="Proteomes" id="UP001597114">
    <property type="component" value="Unassembled WGS sequence"/>
</dbReference>
<protein>
    <submittedName>
        <fullName evidence="1">Uncharacterized protein</fullName>
    </submittedName>
</protein>
<comment type="caution">
    <text evidence="1">The sequence shown here is derived from an EMBL/GenBank/DDBJ whole genome shotgun (WGS) entry which is preliminary data.</text>
</comment>
<keyword evidence="2" id="KW-1185">Reference proteome</keyword>
<evidence type="ECO:0000313" key="1">
    <source>
        <dbReference type="EMBL" id="MFD1522647.1"/>
    </source>
</evidence>
<reference evidence="2" key="1">
    <citation type="journal article" date="2019" name="Int. J. Syst. Evol. Microbiol.">
        <title>The Global Catalogue of Microorganisms (GCM) 10K type strain sequencing project: providing services to taxonomists for standard genome sequencing and annotation.</title>
        <authorList>
            <consortium name="The Broad Institute Genomics Platform"/>
            <consortium name="The Broad Institute Genome Sequencing Center for Infectious Disease"/>
            <person name="Wu L."/>
            <person name="Ma J."/>
        </authorList>
    </citation>
    <scope>NUCLEOTIDE SEQUENCE [LARGE SCALE GENOMIC DNA]</scope>
    <source>
        <strain evidence="2">CCM 7043</strain>
    </source>
</reference>
<gene>
    <name evidence="1" type="ORF">ACFSJD_34495</name>
</gene>
<organism evidence="1 2">
    <name type="scientific">Pseudonocardia yunnanensis</name>
    <dbReference type="NCBI Taxonomy" id="58107"/>
    <lineage>
        <taxon>Bacteria</taxon>
        <taxon>Bacillati</taxon>
        <taxon>Actinomycetota</taxon>
        <taxon>Actinomycetes</taxon>
        <taxon>Pseudonocardiales</taxon>
        <taxon>Pseudonocardiaceae</taxon>
        <taxon>Pseudonocardia</taxon>
    </lineage>
</organism>
<proteinExistence type="predicted"/>